<dbReference type="PANTHER" id="PTHR43774">
    <property type="entry name" value="PEPTIDE METHIONINE SULFOXIDE REDUCTASE"/>
    <property type="match status" value="1"/>
</dbReference>
<dbReference type="NCBIfam" id="NF004042">
    <property type="entry name" value="PRK05550.1"/>
    <property type="match status" value="1"/>
</dbReference>
<name>M4V9E4_9BACT</name>
<dbReference type="Gene3D" id="3.30.1060.10">
    <property type="entry name" value="Peptide methionine sulphoxide reductase MsrA"/>
    <property type="match status" value="1"/>
</dbReference>
<dbReference type="Pfam" id="PF01641">
    <property type="entry name" value="SelR"/>
    <property type="match status" value="1"/>
</dbReference>
<keyword evidence="1 7" id="KW-0560">Oxidoreductase</keyword>
<evidence type="ECO:0000256" key="1">
    <source>
        <dbReference type="ARBA" id="ARBA00023002"/>
    </source>
</evidence>
<comment type="similarity">
    <text evidence="8">Belongs to the MsrA Met sulfoxide reductase family.</text>
</comment>
<evidence type="ECO:0000256" key="5">
    <source>
        <dbReference type="ARBA" id="ARBA00048488"/>
    </source>
</evidence>
<comment type="catalytic activity">
    <reaction evidence="6 8">
        <text>[thioredoxin]-disulfide + L-methionine + H2O = L-methionine (S)-S-oxide + [thioredoxin]-dithiol</text>
        <dbReference type="Rhea" id="RHEA:19993"/>
        <dbReference type="Rhea" id="RHEA-COMP:10698"/>
        <dbReference type="Rhea" id="RHEA-COMP:10700"/>
        <dbReference type="ChEBI" id="CHEBI:15377"/>
        <dbReference type="ChEBI" id="CHEBI:29950"/>
        <dbReference type="ChEBI" id="CHEBI:50058"/>
        <dbReference type="ChEBI" id="CHEBI:57844"/>
        <dbReference type="ChEBI" id="CHEBI:58772"/>
        <dbReference type="EC" id="1.8.4.11"/>
    </reaction>
</comment>
<comment type="catalytic activity">
    <reaction evidence="4 8">
        <text>L-methionyl-[protein] + [thioredoxin]-disulfide + H2O = L-methionyl-(S)-S-oxide-[protein] + [thioredoxin]-dithiol</text>
        <dbReference type="Rhea" id="RHEA:14217"/>
        <dbReference type="Rhea" id="RHEA-COMP:10698"/>
        <dbReference type="Rhea" id="RHEA-COMP:10700"/>
        <dbReference type="Rhea" id="RHEA-COMP:12313"/>
        <dbReference type="Rhea" id="RHEA-COMP:12315"/>
        <dbReference type="ChEBI" id="CHEBI:15377"/>
        <dbReference type="ChEBI" id="CHEBI:16044"/>
        <dbReference type="ChEBI" id="CHEBI:29950"/>
        <dbReference type="ChEBI" id="CHEBI:44120"/>
        <dbReference type="ChEBI" id="CHEBI:50058"/>
        <dbReference type="EC" id="1.8.4.11"/>
    </reaction>
</comment>
<dbReference type="GO" id="GO:0033743">
    <property type="term" value="F:peptide-methionine (R)-S-oxide reductase activity"/>
    <property type="evidence" value="ECO:0007669"/>
    <property type="project" value="UniProtKB-UniRule"/>
</dbReference>
<dbReference type="Gene3D" id="2.170.150.20">
    <property type="entry name" value="Peptide methionine sulfoxide reductase"/>
    <property type="match status" value="1"/>
</dbReference>
<comment type="similarity">
    <text evidence="7">Belongs to the MsrB Met sulfoxide reductase family.</text>
</comment>
<dbReference type="EMBL" id="CP003537">
    <property type="protein sequence ID" value="AGH94646.1"/>
    <property type="molecule type" value="Genomic_DNA"/>
</dbReference>
<dbReference type="NCBIfam" id="TIGR00357">
    <property type="entry name" value="peptide-methionine (R)-S-oxide reductase MsrB"/>
    <property type="match status" value="1"/>
</dbReference>
<dbReference type="EC" id="1.8.4.11" evidence="8"/>
<evidence type="ECO:0000256" key="8">
    <source>
        <dbReference type="HAMAP-Rule" id="MF_01401"/>
    </source>
</evidence>
<evidence type="ECO:0000313" key="11">
    <source>
        <dbReference type="EMBL" id="AGH94646.1"/>
    </source>
</evidence>
<dbReference type="eggNOG" id="COG0229">
    <property type="taxonomic scope" value="Bacteria"/>
</dbReference>
<feature type="compositionally biased region" description="Polar residues" evidence="9">
    <location>
        <begin position="64"/>
        <end position="74"/>
    </location>
</feature>
<dbReference type="OrthoDB" id="5295413at2"/>
<dbReference type="PANTHER" id="PTHR43774:SF1">
    <property type="entry name" value="PEPTIDE METHIONINE SULFOXIDE REDUCTASE MSRA 2"/>
    <property type="match status" value="1"/>
</dbReference>
<keyword evidence="12" id="KW-1185">Reference proteome</keyword>
<dbReference type="PROSITE" id="PS51790">
    <property type="entry name" value="MSRB"/>
    <property type="match status" value="1"/>
</dbReference>
<evidence type="ECO:0000256" key="9">
    <source>
        <dbReference type="SAM" id="MobiDB-lite"/>
    </source>
</evidence>
<evidence type="ECO:0000256" key="3">
    <source>
        <dbReference type="ARBA" id="ARBA00024679"/>
    </source>
</evidence>
<sequence length="362" mass="41330">MKKFVLLAFFCAGLYLGLKWTHQFSPSSIRQPAEQTATSSTSIPQSEKRDYKKPSEQELKKRLTPQQYSCTQEAGTEPPFKNAYWDHKEDGIYVDIVSGEPLFSSLDKYDSGSGWPSFTKPIDTRHLKFKSDFKIGYERKEVLSSSAGSHLGHVFDDGPKEAGGLRYCINSASLKFIPLADMQKLGYGAYLFDFAKKKSWEVATFAGGCFWGVEDLLRKQSGVLETQVGYTGGDLKNATYEIVKLGKTGHAEAVQILFDPKKTSYEKLLTYFFKIHDPTTMNRQGNDVGTQYRSVVFYSSPEQKATFEKVKQRIEKSKAWKKPIVTQLQQLSDFWRAEDYHQSYLQKVPNGYTCHFERKIEF</sequence>
<dbReference type="InterPro" id="IPR002569">
    <property type="entry name" value="Met_Sox_Rdtase_MsrA_dom"/>
</dbReference>
<feature type="compositionally biased region" description="Basic and acidic residues" evidence="9">
    <location>
        <begin position="46"/>
        <end position="61"/>
    </location>
</feature>
<dbReference type="EC" id="1.8.4.12" evidence="7"/>
<evidence type="ECO:0000256" key="7">
    <source>
        <dbReference type="HAMAP-Rule" id="MF_01400"/>
    </source>
</evidence>
<comment type="catalytic activity">
    <reaction evidence="5 7">
        <text>L-methionyl-[protein] + [thioredoxin]-disulfide + H2O = L-methionyl-(R)-S-oxide-[protein] + [thioredoxin]-dithiol</text>
        <dbReference type="Rhea" id="RHEA:24164"/>
        <dbReference type="Rhea" id="RHEA-COMP:10698"/>
        <dbReference type="Rhea" id="RHEA-COMP:10700"/>
        <dbReference type="Rhea" id="RHEA-COMP:12313"/>
        <dbReference type="Rhea" id="RHEA-COMP:12314"/>
        <dbReference type="ChEBI" id="CHEBI:15377"/>
        <dbReference type="ChEBI" id="CHEBI:16044"/>
        <dbReference type="ChEBI" id="CHEBI:29950"/>
        <dbReference type="ChEBI" id="CHEBI:45764"/>
        <dbReference type="ChEBI" id="CHEBI:50058"/>
        <dbReference type="EC" id="1.8.4.12"/>
    </reaction>
</comment>
<dbReference type="InterPro" id="IPR002579">
    <property type="entry name" value="Met_Sox_Rdtase_MsrB_dom"/>
</dbReference>
<evidence type="ECO:0000313" key="12">
    <source>
        <dbReference type="Proteomes" id="UP000012040"/>
    </source>
</evidence>
<evidence type="ECO:0000259" key="10">
    <source>
        <dbReference type="PROSITE" id="PS51790"/>
    </source>
</evidence>
<evidence type="ECO:0000256" key="2">
    <source>
        <dbReference type="ARBA" id="ARBA00023268"/>
    </source>
</evidence>
<dbReference type="AlphaFoldDB" id="M4V9E4"/>
<dbReference type="InterPro" id="IPR011057">
    <property type="entry name" value="Mss4-like_sf"/>
</dbReference>
<comment type="caution">
    <text evidence="7">Lacks conserved residue(s) required for the propagation of feature annotation.</text>
</comment>
<proteinExistence type="inferred from homology"/>
<comment type="function">
    <text evidence="3 8">Has an important function as a repair enzyme for proteins that have been inactivated by oxidation. Catalyzes the reversible oxidation-reduction of methionine sulfoxide in proteins to methionine.</text>
</comment>
<evidence type="ECO:0000256" key="6">
    <source>
        <dbReference type="ARBA" id="ARBA00048782"/>
    </source>
</evidence>
<dbReference type="Pfam" id="PF01625">
    <property type="entry name" value="PMSR"/>
    <property type="match status" value="1"/>
</dbReference>
<dbReference type="SUPFAM" id="SSF51316">
    <property type="entry name" value="Mss4-like"/>
    <property type="match status" value="1"/>
</dbReference>
<dbReference type="eggNOG" id="COG0225">
    <property type="taxonomic scope" value="Bacteria"/>
</dbReference>
<keyword evidence="2" id="KW-0511">Multifunctional enzyme</keyword>
<dbReference type="RefSeq" id="WP_015469136.1">
    <property type="nucleotide sequence ID" value="NC_020813.1"/>
</dbReference>
<dbReference type="NCBIfam" id="TIGR00401">
    <property type="entry name" value="msrA"/>
    <property type="match status" value="1"/>
</dbReference>
<feature type="active site" description="Nucleophile" evidence="7">
    <location>
        <position position="168"/>
    </location>
</feature>
<dbReference type="InterPro" id="IPR036509">
    <property type="entry name" value="Met_Sox_Rdtase_MsrA_sf"/>
</dbReference>
<dbReference type="FunFam" id="2.170.150.20:FF:000003">
    <property type="entry name" value="Peptide methionine sulfoxide reductase MsrB"/>
    <property type="match status" value="1"/>
</dbReference>
<dbReference type="STRING" id="1184267.A11Q_426"/>
<feature type="region of interest" description="Disordered" evidence="9">
    <location>
        <begin position="29"/>
        <end position="75"/>
    </location>
</feature>
<dbReference type="GO" id="GO:0033744">
    <property type="term" value="F:L-methionine:thioredoxin-disulfide S-oxidoreductase activity"/>
    <property type="evidence" value="ECO:0007669"/>
    <property type="project" value="RHEA"/>
</dbReference>
<feature type="active site" evidence="8">
    <location>
        <position position="209"/>
    </location>
</feature>
<dbReference type="SUPFAM" id="SSF55068">
    <property type="entry name" value="Peptide methionine sulfoxide reductase"/>
    <property type="match status" value="1"/>
</dbReference>
<evidence type="ECO:0000256" key="4">
    <source>
        <dbReference type="ARBA" id="ARBA00047806"/>
    </source>
</evidence>
<gene>
    <name evidence="8" type="primary">msrA</name>
    <name evidence="7" type="synonym">msrB</name>
    <name evidence="11" type="ORF">A11Q_426</name>
</gene>
<feature type="domain" description="MsrB" evidence="10">
    <location>
        <begin position="56"/>
        <end position="179"/>
    </location>
</feature>
<accession>M4V9E4</accession>
<organism evidence="11 12">
    <name type="scientific">Pseudobdellovibrio exovorus JSS</name>
    <dbReference type="NCBI Taxonomy" id="1184267"/>
    <lineage>
        <taxon>Bacteria</taxon>
        <taxon>Pseudomonadati</taxon>
        <taxon>Bdellovibrionota</taxon>
        <taxon>Bdellovibrionia</taxon>
        <taxon>Bdellovibrionales</taxon>
        <taxon>Pseudobdellovibrionaceae</taxon>
        <taxon>Pseudobdellovibrio</taxon>
    </lineage>
</organism>
<dbReference type="KEGG" id="bex:A11Q_426"/>
<dbReference type="HAMAP" id="MF_01400">
    <property type="entry name" value="MsrB"/>
    <property type="match status" value="1"/>
</dbReference>
<protein>
    <recommendedName>
        <fullName evidence="7 8">Multifunctional fusion protein</fullName>
    </recommendedName>
    <domain>
        <recommendedName>
            <fullName evidence="8">Peptide methionine sulfoxide reductase MsrA</fullName>
            <shortName evidence="8">Protein-methionine-S-oxide reductase</shortName>
            <ecNumber evidence="8">1.8.4.11</ecNumber>
        </recommendedName>
        <alternativeName>
            <fullName evidence="8">Peptide-methionine (S)-S-oxide reductase</fullName>
            <shortName evidence="8">Peptide Met(O) reductase</shortName>
        </alternativeName>
    </domain>
    <domain>
        <recommendedName>
            <fullName evidence="7">Peptide methionine sulfoxide reductase MsrB</fullName>
            <ecNumber evidence="7">1.8.4.12</ecNumber>
        </recommendedName>
        <alternativeName>
            <fullName evidence="7">Peptide-methionine (R)-S-oxide reductase</fullName>
        </alternativeName>
    </domain>
</protein>
<dbReference type="GO" id="GO:0008113">
    <property type="term" value="F:peptide-methionine (S)-S-oxide reductase activity"/>
    <property type="evidence" value="ECO:0007669"/>
    <property type="project" value="UniProtKB-UniRule"/>
</dbReference>
<dbReference type="HOGENOM" id="CLU_031040_7_2_7"/>
<reference evidence="11 12" key="1">
    <citation type="journal article" date="2013" name="ISME J.">
        <title>By their genes ye shall know them: genomic signatures of predatory bacteria.</title>
        <authorList>
            <person name="Pasternak Z."/>
            <person name="Pietrokovski S."/>
            <person name="Rotem O."/>
            <person name="Gophna U."/>
            <person name="Lurie-Weinberger M.N."/>
            <person name="Jurkevitch E."/>
        </authorList>
    </citation>
    <scope>NUCLEOTIDE SEQUENCE [LARGE SCALE GENOMIC DNA]</scope>
    <source>
        <strain evidence="11 12">JSS</strain>
    </source>
</reference>
<dbReference type="PATRIC" id="fig|1184267.3.peg.431"/>
<dbReference type="HAMAP" id="MF_01401">
    <property type="entry name" value="MsrA"/>
    <property type="match status" value="1"/>
</dbReference>
<dbReference type="Proteomes" id="UP000012040">
    <property type="component" value="Chromosome"/>
</dbReference>
<feature type="compositionally biased region" description="Polar residues" evidence="9">
    <location>
        <begin position="29"/>
        <end position="45"/>
    </location>
</feature>